<dbReference type="InterPro" id="IPR011009">
    <property type="entry name" value="Kinase-like_dom_sf"/>
</dbReference>
<keyword evidence="4" id="KW-0343">GTPase activation</keyword>
<dbReference type="InterPro" id="IPR008271">
    <property type="entry name" value="Ser/Thr_kinase_AS"/>
</dbReference>
<dbReference type="EMBL" id="JWZX01000633">
    <property type="protein sequence ID" value="KOO36092.1"/>
    <property type="molecule type" value="Genomic_DNA"/>
</dbReference>
<keyword evidence="6 8" id="KW-0547">Nucleotide-binding</keyword>
<dbReference type="GO" id="GO:0005524">
    <property type="term" value="F:ATP binding"/>
    <property type="evidence" value="ECO:0007669"/>
    <property type="project" value="UniProtKB-UniRule"/>
</dbReference>
<evidence type="ECO:0000259" key="11">
    <source>
        <dbReference type="PROSITE" id="PS50011"/>
    </source>
</evidence>
<dbReference type="GO" id="GO:0005737">
    <property type="term" value="C:cytoplasm"/>
    <property type="evidence" value="ECO:0007669"/>
    <property type="project" value="UniProtKB-SubCell"/>
</dbReference>
<comment type="similarity">
    <text evidence="2">Belongs to the Rab3-GAP catalytic subunit family.</text>
</comment>
<gene>
    <name evidence="12" type="ORF">Ctob_010990</name>
</gene>
<keyword evidence="5" id="KW-0963">Cytoplasm</keyword>
<evidence type="ECO:0000256" key="5">
    <source>
        <dbReference type="ARBA" id="ARBA00022490"/>
    </source>
</evidence>
<dbReference type="Proteomes" id="UP000037460">
    <property type="component" value="Unassembled WGS sequence"/>
</dbReference>
<dbReference type="Pfam" id="PF00069">
    <property type="entry name" value="Pkinase"/>
    <property type="match status" value="1"/>
</dbReference>
<dbReference type="PANTHER" id="PTHR21422">
    <property type="entry name" value="RAB3 GTPASE-ACTIVATING PROTEIN CATALYTIC SUBUNIT"/>
    <property type="match status" value="1"/>
</dbReference>
<feature type="compositionally biased region" description="Acidic residues" evidence="10">
    <location>
        <begin position="7"/>
        <end position="16"/>
    </location>
</feature>
<comment type="subcellular location">
    <subcellularLocation>
        <location evidence="1">Cytoplasm</location>
    </subcellularLocation>
</comment>
<feature type="binding site" evidence="8">
    <location>
        <position position="140"/>
    </location>
    <ligand>
        <name>ATP</name>
        <dbReference type="ChEBI" id="CHEBI:30616"/>
    </ligand>
</feature>
<organism evidence="12 13">
    <name type="scientific">Chrysochromulina tobinii</name>
    <dbReference type="NCBI Taxonomy" id="1460289"/>
    <lineage>
        <taxon>Eukaryota</taxon>
        <taxon>Haptista</taxon>
        <taxon>Haptophyta</taxon>
        <taxon>Prymnesiophyceae</taxon>
        <taxon>Prymnesiales</taxon>
        <taxon>Chrysochromulinaceae</taxon>
        <taxon>Chrysochromulina</taxon>
    </lineage>
</organism>
<dbReference type="AlphaFoldDB" id="A0A0M0KBZ3"/>
<evidence type="ECO:0000313" key="13">
    <source>
        <dbReference type="Proteomes" id="UP000037460"/>
    </source>
</evidence>
<dbReference type="SUPFAM" id="SSF56112">
    <property type="entry name" value="Protein kinase-like (PK-like)"/>
    <property type="match status" value="1"/>
</dbReference>
<dbReference type="InterPro" id="IPR026147">
    <property type="entry name" value="Rab3GAP1_conserved"/>
</dbReference>
<evidence type="ECO:0000256" key="1">
    <source>
        <dbReference type="ARBA" id="ARBA00004496"/>
    </source>
</evidence>
<dbReference type="SMART" id="SM00220">
    <property type="entry name" value="S_TKc"/>
    <property type="match status" value="1"/>
</dbReference>
<proteinExistence type="inferred from homology"/>
<evidence type="ECO:0000256" key="2">
    <source>
        <dbReference type="ARBA" id="ARBA00008856"/>
    </source>
</evidence>
<dbReference type="InterPro" id="IPR045700">
    <property type="entry name" value="Rab3GAP1"/>
</dbReference>
<evidence type="ECO:0000256" key="9">
    <source>
        <dbReference type="SAM" id="Coils"/>
    </source>
</evidence>
<feature type="compositionally biased region" description="Pro residues" evidence="10">
    <location>
        <begin position="28"/>
        <end position="47"/>
    </location>
</feature>
<sequence length="758" mass="79054">MVGDADAWGDEGDEWGDGSWGKGADRPPLAPSAPSAPEPTADAPPPNAVAAAAANAAEGFAAEAAEADEAAAEAAANAADGFAAALLALCDVRLSSIEERYHTHALLGEGQFSKVYAADCAMGPSAPVGASSASETIALKRVDTSDMDEELVSMLHSEVTALRITLGTEHVVALLEVVSTPDAVWLCMERVRGVELFDYLAQHGALPVEMARSVLHQLLEALAALDALGVVHRDVKPENLVISGLADEGDGDGGGGGNDGGSPHLTLIDFGYAALLTNTSDGLMTGVAGSPEYAAPEVLSWLEAEADPTASAPELNDEERAVETRRMAELQEERVAVETRRVQAEQAAVLEAKLQAELAAEKAEAERLGAELQAELEAEEEAARGIERIGARERLPNLVGIESGLRLWSPFTQDPGVFSEESAVAEQQMLMDIHERLGDSEQARLLRARHQSANLKSDMQAFKAANPGCTLGDFVRWHSPRDWLVDEGEAPCPDGSNGRLSSRFYEPSNLWEVLWDATLPMAAAQQRPLHEILRQNSAADAASADADSERAKVSKSAGVMAAESLEGLSALAQDGSKSVAGVVKVAAVVGDMVLNDALAGVEAVGGEVAVSSLRVASDVVLNEISEVGELAVTNLASTTQLAVSSIDATTGAVMSGIKDNVQLIDTMIDTVVSTASRGNSFTDSFTDDPPAAEERRAVSGTAGQPLDPALVELKQQVRALCTTIQLDASAAVAMVHEAAQLCAPVLSYVALGDVCGAE</sequence>
<feature type="domain" description="Protein kinase" evidence="11">
    <location>
        <begin position="101"/>
        <end position="453"/>
    </location>
</feature>
<dbReference type="GO" id="GO:0005096">
    <property type="term" value="F:GTPase activator activity"/>
    <property type="evidence" value="ECO:0007669"/>
    <property type="project" value="UniProtKB-KW"/>
</dbReference>
<dbReference type="InterPro" id="IPR017441">
    <property type="entry name" value="Protein_kinase_ATP_BS"/>
</dbReference>
<name>A0A0M0KBZ3_9EUKA</name>
<dbReference type="PROSITE" id="PS00108">
    <property type="entry name" value="PROTEIN_KINASE_ST"/>
    <property type="match status" value="1"/>
</dbReference>
<dbReference type="Gene3D" id="1.10.510.10">
    <property type="entry name" value="Transferase(Phosphotransferase) domain 1"/>
    <property type="match status" value="1"/>
</dbReference>
<evidence type="ECO:0000256" key="10">
    <source>
        <dbReference type="SAM" id="MobiDB-lite"/>
    </source>
</evidence>
<dbReference type="GO" id="GO:0004672">
    <property type="term" value="F:protein kinase activity"/>
    <property type="evidence" value="ECO:0007669"/>
    <property type="project" value="InterPro"/>
</dbReference>
<feature type="coiled-coil region" evidence="9">
    <location>
        <begin position="320"/>
        <end position="389"/>
    </location>
</feature>
<evidence type="ECO:0000256" key="4">
    <source>
        <dbReference type="ARBA" id="ARBA00022468"/>
    </source>
</evidence>
<dbReference type="InterPro" id="IPR000719">
    <property type="entry name" value="Prot_kinase_dom"/>
</dbReference>
<evidence type="ECO:0000313" key="12">
    <source>
        <dbReference type="EMBL" id="KOO36092.1"/>
    </source>
</evidence>
<dbReference type="PROSITE" id="PS50011">
    <property type="entry name" value="PROTEIN_KINASE_DOM"/>
    <property type="match status" value="1"/>
</dbReference>
<accession>A0A0M0KBZ3</accession>
<dbReference type="Pfam" id="PF13890">
    <property type="entry name" value="Rab3-GTPase_cat"/>
    <property type="match status" value="1"/>
</dbReference>
<dbReference type="PANTHER" id="PTHR21422:SF9">
    <property type="entry name" value="RAB3 GTPASE-ACTIVATING PROTEIN CATALYTIC SUBUNIT"/>
    <property type="match status" value="1"/>
</dbReference>
<protein>
    <recommendedName>
        <fullName evidence="3">Rab3 GTPase-activating protein catalytic subunit</fullName>
    </recommendedName>
</protein>
<dbReference type="OrthoDB" id="17346at2759"/>
<feature type="region of interest" description="Disordered" evidence="10">
    <location>
        <begin position="1"/>
        <end position="47"/>
    </location>
</feature>
<evidence type="ECO:0000256" key="7">
    <source>
        <dbReference type="ARBA" id="ARBA00022840"/>
    </source>
</evidence>
<reference evidence="13" key="1">
    <citation type="journal article" date="2015" name="PLoS Genet.">
        <title>Genome Sequence and Transcriptome Analyses of Chrysochromulina tobin: Metabolic Tools for Enhanced Algal Fitness in the Prominent Order Prymnesiales (Haptophyceae).</title>
        <authorList>
            <person name="Hovde B.T."/>
            <person name="Deodato C.R."/>
            <person name="Hunsperger H.M."/>
            <person name="Ryken S.A."/>
            <person name="Yost W."/>
            <person name="Jha R.K."/>
            <person name="Patterson J."/>
            <person name="Monnat R.J. Jr."/>
            <person name="Barlow S.B."/>
            <person name="Starkenburg S.R."/>
            <person name="Cattolico R.A."/>
        </authorList>
    </citation>
    <scope>NUCLEOTIDE SEQUENCE</scope>
    <source>
        <strain evidence="13">CCMP291</strain>
    </source>
</reference>
<keyword evidence="7 8" id="KW-0067">ATP-binding</keyword>
<evidence type="ECO:0000256" key="6">
    <source>
        <dbReference type="ARBA" id="ARBA00022741"/>
    </source>
</evidence>
<evidence type="ECO:0000256" key="3">
    <source>
        <dbReference type="ARBA" id="ARBA00015817"/>
    </source>
</evidence>
<evidence type="ECO:0000256" key="8">
    <source>
        <dbReference type="PROSITE-ProRule" id="PRU10141"/>
    </source>
</evidence>
<comment type="caution">
    <text evidence="12">The sequence shown here is derived from an EMBL/GenBank/DDBJ whole genome shotgun (WGS) entry which is preliminary data.</text>
</comment>
<keyword evidence="9" id="KW-0175">Coiled coil</keyword>
<dbReference type="PROSITE" id="PS00107">
    <property type="entry name" value="PROTEIN_KINASE_ATP"/>
    <property type="match status" value="1"/>
</dbReference>
<keyword evidence="13" id="KW-1185">Reference proteome</keyword>